<evidence type="ECO:0000313" key="6">
    <source>
        <dbReference type="EMBL" id="GGO88785.1"/>
    </source>
</evidence>
<keyword evidence="2" id="KW-0547">Nucleotide-binding</keyword>
<dbReference type="SUPFAM" id="SSF52540">
    <property type="entry name" value="P-loop containing nucleoside triphosphate hydrolases"/>
    <property type="match status" value="2"/>
</dbReference>
<dbReference type="InterPro" id="IPR027417">
    <property type="entry name" value="P-loop_NTPase"/>
</dbReference>
<dbReference type="RefSeq" id="WP_188783537.1">
    <property type="nucleotide sequence ID" value="NZ_BMNI01000003.1"/>
</dbReference>
<dbReference type="InterPro" id="IPR050611">
    <property type="entry name" value="ABCF"/>
</dbReference>
<proteinExistence type="predicted"/>
<keyword evidence="4" id="KW-0175">Coiled coil</keyword>
<evidence type="ECO:0000256" key="2">
    <source>
        <dbReference type="ARBA" id="ARBA00022741"/>
    </source>
</evidence>
<evidence type="ECO:0000256" key="3">
    <source>
        <dbReference type="ARBA" id="ARBA00022840"/>
    </source>
</evidence>
<dbReference type="Proteomes" id="UP000655410">
    <property type="component" value="Unassembled WGS sequence"/>
</dbReference>
<feature type="domain" description="ABC transporter" evidence="5">
    <location>
        <begin position="5"/>
        <end position="237"/>
    </location>
</feature>
<sequence length="532" mass="56610">MPAPLSFTDLTLEWPDGTVALDHLTGTFPEGRTGLVGDNGSGKSTLLRLLAGLLAPTHGTVTRGGAVGHLPQTLTLGRDATLADLLGITPVLRALQAIESGDADPRHFDVVGDDWDIPARAAATLDEIGLPGAGLERRVGEVSGGEAMLVATAGLRLRGFPITLFDEPTNNLDRSARARLRELVRTWKGTLVVVSHDVALLDEMDATAELRGGTLTTYGGPYGAWRAHVAAQQEAATQALRNAEQAVRVERRQRQEAETKLAHRARDAKKARANKVAAKIVMNGRASMAENSAAKLRAGHDARLEAARAHAAAAADRVRSDDHVSLVLPDPDVPNSRRLAVLRSASGAREHVVQGPERVVVTGPNGVGKSRLLHQLVTGSAPVEGHASGRLETHRVGFLPQRLDSLDDDLSAVDNIRAVAPAADPGTVRNQLGRLLLRGDSVFRPVRTLSGGERFRVSLARLLLAEPPHQLLVLDEPTNNLDVSTVTHLVEALAAYGGGLVVVSHDDDFVRRLAPTRILGLDAEGELTEVEL</sequence>
<dbReference type="Gene3D" id="3.40.50.300">
    <property type="entry name" value="P-loop containing nucleotide triphosphate hydrolases"/>
    <property type="match status" value="2"/>
</dbReference>
<dbReference type="InterPro" id="IPR003439">
    <property type="entry name" value="ABC_transporter-like_ATP-bd"/>
</dbReference>
<dbReference type="Pfam" id="PF00005">
    <property type="entry name" value="ABC_tran"/>
    <property type="match status" value="2"/>
</dbReference>
<keyword evidence="7" id="KW-1185">Reference proteome</keyword>
<name>A0ABQ2NA03_9ACTN</name>
<comment type="caution">
    <text evidence="6">The sequence shown here is derived from an EMBL/GenBank/DDBJ whole genome shotgun (WGS) entry which is preliminary data.</text>
</comment>
<dbReference type="GO" id="GO:0005524">
    <property type="term" value="F:ATP binding"/>
    <property type="evidence" value="ECO:0007669"/>
    <property type="project" value="UniProtKB-KW"/>
</dbReference>
<evidence type="ECO:0000313" key="7">
    <source>
        <dbReference type="Proteomes" id="UP000655410"/>
    </source>
</evidence>
<organism evidence="6 7">
    <name type="scientific">Nocardioides phosphati</name>
    <dbReference type="NCBI Taxonomy" id="1867775"/>
    <lineage>
        <taxon>Bacteria</taxon>
        <taxon>Bacillati</taxon>
        <taxon>Actinomycetota</taxon>
        <taxon>Actinomycetes</taxon>
        <taxon>Propionibacteriales</taxon>
        <taxon>Nocardioidaceae</taxon>
        <taxon>Nocardioides</taxon>
    </lineage>
</organism>
<dbReference type="PROSITE" id="PS50893">
    <property type="entry name" value="ABC_TRANSPORTER_2"/>
    <property type="match status" value="2"/>
</dbReference>
<feature type="coiled-coil region" evidence="4">
    <location>
        <begin position="233"/>
        <end position="260"/>
    </location>
</feature>
<dbReference type="PANTHER" id="PTHR19211">
    <property type="entry name" value="ATP-BINDING TRANSPORT PROTEIN-RELATED"/>
    <property type="match status" value="1"/>
</dbReference>
<accession>A0ABQ2NA03</accession>
<protein>
    <submittedName>
        <fullName evidence="6">ABC transporter ATP-binding protein</fullName>
    </submittedName>
</protein>
<feature type="domain" description="ABC transporter" evidence="5">
    <location>
        <begin position="328"/>
        <end position="532"/>
    </location>
</feature>
<keyword evidence="3 6" id="KW-0067">ATP-binding</keyword>
<evidence type="ECO:0000256" key="4">
    <source>
        <dbReference type="SAM" id="Coils"/>
    </source>
</evidence>
<keyword evidence="1" id="KW-0677">Repeat</keyword>
<dbReference type="EMBL" id="BMNI01000003">
    <property type="protein sequence ID" value="GGO88785.1"/>
    <property type="molecule type" value="Genomic_DNA"/>
</dbReference>
<dbReference type="InterPro" id="IPR003593">
    <property type="entry name" value="AAA+_ATPase"/>
</dbReference>
<evidence type="ECO:0000259" key="5">
    <source>
        <dbReference type="PROSITE" id="PS50893"/>
    </source>
</evidence>
<reference evidence="7" key="1">
    <citation type="journal article" date="2019" name="Int. J. Syst. Evol. Microbiol.">
        <title>The Global Catalogue of Microorganisms (GCM) 10K type strain sequencing project: providing services to taxonomists for standard genome sequencing and annotation.</title>
        <authorList>
            <consortium name="The Broad Institute Genomics Platform"/>
            <consortium name="The Broad Institute Genome Sequencing Center for Infectious Disease"/>
            <person name="Wu L."/>
            <person name="Ma J."/>
        </authorList>
    </citation>
    <scope>NUCLEOTIDE SEQUENCE [LARGE SCALE GENOMIC DNA]</scope>
    <source>
        <strain evidence="7">CGMCC 4.7371</strain>
    </source>
</reference>
<dbReference type="PANTHER" id="PTHR19211:SF6">
    <property type="entry name" value="BLL7188 PROTEIN"/>
    <property type="match status" value="1"/>
</dbReference>
<evidence type="ECO:0000256" key="1">
    <source>
        <dbReference type="ARBA" id="ARBA00022737"/>
    </source>
</evidence>
<gene>
    <name evidence="6" type="ORF">GCM10011584_16620</name>
</gene>
<dbReference type="SMART" id="SM00382">
    <property type="entry name" value="AAA"/>
    <property type="match status" value="2"/>
</dbReference>